<feature type="transmembrane region" description="Helical" evidence="7">
    <location>
        <begin position="366"/>
        <end position="392"/>
    </location>
</feature>
<proteinExistence type="predicted"/>
<feature type="domain" description="TRAP C4-dicarboxylate transport system permease DctM subunit" evidence="8">
    <location>
        <begin position="13"/>
        <end position="424"/>
    </location>
</feature>
<evidence type="ECO:0000313" key="9">
    <source>
        <dbReference type="EMBL" id="RRR20384.1"/>
    </source>
</evidence>
<evidence type="ECO:0000313" key="10">
    <source>
        <dbReference type="Proteomes" id="UP000274327"/>
    </source>
</evidence>
<sequence length="439" mass="44909">MDPATLAGVILIAGVVVLIGVGAPIAIAIGLPSIVALAAVVGTEQAVFVASQRMFTGASSFTLLAIPFFVLAGSLMNTGGIAERLIDAAKVLVGRMPGSLAQTNVVANALFGSVSGAAVASAAAMGSTLGPRMKREGYDPSVSAAVNAASAPAGMMIPPSNTLIVYSLVSSTSVATLFVAGYGPGIVWVLACLVVVAILSRTRPGMSARGEKVPFGLAITTLLKAVPAILMIVIVIGGLLAGFFTATESAVIAVAYSFILGLIYRQLTLKNLPTVIAGAARTTAVVMLLVAVSSALSWVLSYAMIPQSISSALLGLADSKTVILLLMMLILLIVGAFMDPTPAILIFTPIFLPIAMELGVDPIHFGLMITFNLSLGTITPPVGNILFIAAKVGGVRVEPVIRQMLPFFAALLIGLLLVVFVPQITMLLPDLLGMSSAAE</sequence>
<comment type="subcellular location">
    <subcellularLocation>
        <location evidence="1">Cell inner membrane</location>
        <topology evidence="1">Multi-pass membrane protein</topology>
    </subcellularLocation>
</comment>
<organism evidence="9 10">
    <name type="scientific">Brachybacterium paraconglomeratum</name>
    <dbReference type="NCBI Taxonomy" id="173362"/>
    <lineage>
        <taxon>Bacteria</taxon>
        <taxon>Bacillati</taxon>
        <taxon>Actinomycetota</taxon>
        <taxon>Actinomycetes</taxon>
        <taxon>Micrococcales</taxon>
        <taxon>Dermabacteraceae</taxon>
        <taxon>Brachybacterium</taxon>
    </lineage>
</organism>
<feature type="transmembrane region" description="Helical" evidence="7">
    <location>
        <begin position="186"/>
        <end position="203"/>
    </location>
</feature>
<dbReference type="NCBIfam" id="TIGR00786">
    <property type="entry name" value="dctM"/>
    <property type="match status" value="1"/>
</dbReference>
<keyword evidence="4 7" id="KW-0812">Transmembrane</keyword>
<keyword evidence="3" id="KW-0997">Cell inner membrane</keyword>
<evidence type="ECO:0000256" key="4">
    <source>
        <dbReference type="ARBA" id="ARBA00022692"/>
    </source>
</evidence>
<dbReference type="Pfam" id="PF06808">
    <property type="entry name" value="DctM"/>
    <property type="match status" value="1"/>
</dbReference>
<keyword evidence="10" id="KW-1185">Reference proteome</keyword>
<dbReference type="PIRSF" id="PIRSF006066">
    <property type="entry name" value="HI0050"/>
    <property type="match status" value="1"/>
</dbReference>
<evidence type="ECO:0000256" key="2">
    <source>
        <dbReference type="ARBA" id="ARBA00022475"/>
    </source>
</evidence>
<feature type="transmembrane region" description="Helical" evidence="7">
    <location>
        <begin position="404"/>
        <end position="424"/>
    </location>
</feature>
<keyword evidence="2" id="KW-1003">Cell membrane</keyword>
<evidence type="ECO:0000256" key="5">
    <source>
        <dbReference type="ARBA" id="ARBA00022989"/>
    </source>
</evidence>
<protein>
    <recommendedName>
        <fullName evidence="8">TRAP C4-dicarboxylate transport system permease DctM subunit domain-containing protein</fullName>
    </recommendedName>
</protein>
<dbReference type="GeneID" id="78120002"/>
<feature type="transmembrane region" description="Helical" evidence="7">
    <location>
        <begin position="279"/>
        <end position="301"/>
    </location>
</feature>
<dbReference type="RefSeq" id="WP_126984760.1">
    <property type="nucleotide sequence ID" value="NZ_ML133851.1"/>
</dbReference>
<accession>A0A3R8SSH8</accession>
<dbReference type="InterPro" id="IPR004681">
    <property type="entry name" value="TRAP_DctM"/>
</dbReference>
<feature type="transmembrane region" description="Helical" evidence="7">
    <location>
        <begin position="343"/>
        <end position="360"/>
    </location>
</feature>
<dbReference type="EMBL" id="QOCI01000001">
    <property type="protein sequence ID" value="RRR20384.1"/>
    <property type="molecule type" value="Genomic_DNA"/>
</dbReference>
<keyword evidence="6 7" id="KW-0472">Membrane</keyword>
<dbReference type="GO" id="GO:0005886">
    <property type="term" value="C:plasma membrane"/>
    <property type="evidence" value="ECO:0007669"/>
    <property type="project" value="UniProtKB-SubCell"/>
</dbReference>
<evidence type="ECO:0000256" key="7">
    <source>
        <dbReference type="SAM" id="Phobius"/>
    </source>
</evidence>
<name>A0A3R8SSH8_9MICO</name>
<evidence type="ECO:0000256" key="1">
    <source>
        <dbReference type="ARBA" id="ARBA00004429"/>
    </source>
</evidence>
<evidence type="ECO:0000259" key="8">
    <source>
        <dbReference type="Pfam" id="PF06808"/>
    </source>
</evidence>
<feature type="transmembrane region" description="Helical" evidence="7">
    <location>
        <begin position="12"/>
        <end position="42"/>
    </location>
</feature>
<dbReference type="Proteomes" id="UP000274327">
    <property type="component" value="Unassembled WGS sequence"/>
</dbReference>
<feature type="transmembrane region" description="Helical" evidence="7">
    <location>
        <begin position="215"/>
        <end position="244"/>
    </location>
</feature>
<reference evidence="9 10" key="1">
    <citation type="submission" date="2018-07" db="EMBL/GenBank/DDBJ databases">
        <title>Brachybacteriurn paraconglorneratum KCTC 9916.</title>
        <authorList>
            <person name="Li Y."/>
        </authorList>
    </citation>
    <scope>NUCLEOTIDE SEQUENCE [LARGE SCALE GENOMIC DNA]</scope>
    <source>
        <strain evidence="9 10">KCTC 9916</strain>
    </source>
</reference>
<comment type="caution">
    <text evidence="9">The sequence shown here is derived from an EMBL/GenBank/DDBJ whole genome shotgun (WGS) entry which is preliminary data.</text>
</comment>
<evidence type="ECO:0000256" key="6">
    <source>
        <dbReference type="ARBA" id="ARBA00023136"/>
    </source>
</evidence>
<dbReference type="PANTHER" id="PTHR33362">
    <property type="entry name" value="SIALIC ACID TRAP TRANSPORTER PERMEASE PROTEIN SIAT-RELATED"/>
    <property type="match status" value="1"/>
</dbReference>
<feature type="transmembrane region" description="Helical" evidence="7">
    <location>
        <begin position="250"/>
        <end position="267"/>
    </location>
</feature>
<dbReference type="AlphaFoldDB" id="A0A3R8SSH8"/>
<dbReference type="PANTHER" id="PTHR33362:SF2">
    <property type="entry name" value="TRAP TRANSPORTER LARGE PERMEASE PROTEIN"/>
    <property type="match status" value="1"/>
</dbReference>
<feature type="transmembrane region" description="Helical" evidence="7">
    <location>
        <begin position="105"/>
        <end position="125"/>
    </location>
</feature>
<gene>
    <name evidence="9" type="ORF">DS079_03035</name>
</gene>
<keyword evidence="5 7" id="KW-1133">Transmembrane helix</keyword>
<evidence type="ECO:0000256" key="3">
    <source>
        <dbReference type="ARBA" id="ARBA00022519"/>
    </source>
</evidence>
<feature type="transmembrane region" description="Helical" evidence="7">
    <location>
        <begin position="54"/>
        <end position="75"/>
    </location>
</feature>
<dbReference type="GO" id="GO:0022857">
    <property type="term" value="F:transmembrane transporter activity"/>
    <property type="evidence" value="ECO:0007669"/>
    <property type="project" value="TreeGrafter"/>
</dbReference>
<feature type="transmembrane region" description="Helical" evidence="7">
    <location>
        <begin position="321"/>
        <end position="338"/>
    </location>
</feature>
<dbReference type="InterPro" id="IPR010656">
    <property type="entry name" value="DctM"/>
</dbReference>